<dbReference type="InterPro" id="IPR009000">
    <property type="entry name" value="Transl_B-barrel_sf"/>
</dbReference>
<dbReference type="PROSITE" id="PS51722">
    <property type="entry name" value="G_TR_2"/>
    <property type="match status" value="1"/>
</dbReference>
<dbReference type="InterPro" id="IPR005225">
    <property type="entry name" value="Small_GTP-bd"/>
</dbReference>
<name>A0A1U7M4E0_TISCR</name>
<proteinExistence type="inferred from homology"/>
<evidence type="ECO:0000313" key="7">
    <source>
        <dbReference type="EMBL" id="OLS02184.1"/>
    </source>
</evidence>
<evidence type="ECO:0000256" key="4">
    <source>
        <dbReference type="ARBA" id="ARBA00023134"/>
    </source>
</evidence>
<dbReference type="NCBIfam" id="TIGR00231">
    <property type="entry name" value="small_GTP"/>
    <property type="match status" value="1"/>
</dbReference>
<dbReference type="PANTHER" id="PTHR43261">
    <property type="entry name" value="TRANSLATION ELONGATION FACTOR G-RELATED"/>
    <property type="match status" value="1"/>
</dbReference>
<dbReference type="InterPro" id="IPR009022">
    <property type="entry name" value="EFG_III"/>
</dbReference>
<dbReference type="Proteomes" id="UP000186112">
    <property type="component" value="Unassembled WGS sequence"/>
</dbReference>
<dbReference type="Pfam" id="PF00009">
    <property type="entry name" value="GTP_EFTU"/>
    <property type="match status" value="1"/>
</dbReference>
<evidence type="ECO:0000256" key="1">
    <source>
        <dbReference type="ARBA" id="ARBA00005870"/>
    </source>
</evidence>
<dbReference type="InterPro" id="IPR014721">
    <property type="entry name" value="Ribsml_uS5_D2-typ_fold_subgr"/>
</dbReference>
<dbReference type="InterPro" id="IPR035649">
    <property type="entry name" value="EFG_V"/>
</dbReference>
<dbReference type="GO" id="GO:0003924">
    <property type="term" value="F:GTPase activity"/>
    <property type="evidence" value="ECO:0007669"/>
    <property type="project" value="InterPro"/>
</dbReference>
<comment type="caution">
    <text evidence="7">The sequence shown here is derived from an EMBL/GenBank/DDBJ whole genome shotgun (WGS) entry which is preliminary data.</text>
</comment>
<dbReference type="GO" id="GO:0032790">
    <property type="term" value="P:ribosome disassembly"/>
    <property type="evidence" value="ECO:0007669"/>
    <property type="project" value="TreeGrafter"/>
</dbReference>
<dbReference type="Pfam" id="PF03764">
    <property type="entry name" value="EFG_IV"/>
    <property type="match status" value="1"/>
</dbReference>
<dbReference type="InterPro" id="IPR020568">
    <property type="entry name" value="Ribosomal_Su5_D2-typ_SF"/>
</dbReference>
<keyword evidence="4" id="KW-0342">GTP-binding</keyword>
<dbReference type="SUPFAM" id="SSF52540">
    <property type="entry name" value="P-loop containing nucleoside triphosphate hydrolases"/>
    <property type="match status" value="1"/>
</dbReference>
<dbReference type="GO" id="GO:0005525">
    <property type="term" value="F:GTP binding"/>
    <property type="evidence" value="ECO:0007669"/>
    <property type="project" value="UniProtKB-UniRule"/>
</dbReference>
<protein>
    <recommendedName>
        <fullName evidence="2 5">Elongation factor G</fullName>
    </recommendedName>
</protein>
<dbReference type="Pfam" id="PF14492">
    <property type="entry name" value="EFG_III"/>
    <property type="match status" value="1"/>
</dbReference>
<dbReference type="CDD" id="cd04170">
    <property type="entry name" value="EF-G_bact"/>
    <property type="match status" value="1"/>
</dbReference>
<dbReference type="AlphaFoldDB" id="A0A1U7M4E0"/>
<dbReference type="SUPFAM" id="SSF54980">
    <property type="entry name" value="EF-G C-terminal domain-like"/>
    <property type="match status" value="2"/>
</dbReference>
<dbReference type="FunFam" id="3.30.70.240:FF:000001">
    <property type="entry name" value="Elongation factor G"/>
    <property type="match status" value="1"/>
</dbReference>
<reference evidence="7 8" key="1">
    <citation type="submission" date="2016-02" db="EMBL/GenBank/DDBJ databases">
        <title>Genome sequence of Tissierella creatinophila DSM 6911.</title>
        <authorList>
            <person name="Poehlein A."/>
            <person name="Daniel R."/>
        </authorList>
    </citation>
    <scope>NUCLEOTIDE SEQUENCE [LARGE SCALE GENOMIC DNA]</scope>
    <source>
        <strain evidence="7 8">DSM 6911</strain>
    </source>
</reference>
<dbReference type="InterPro" id="IPR000640">
    <property type="entry name" value="EFG_V-like"/>
</dbReference>
<organism evidence="7 8">
    <name type="scientific">Tissierella creatinophila DSM 6911</name>
    <dbReference type="NCBI Taxonomy" id="1123403"/>
    <lineage>
        <taxon>Bacteria</taxon>
        <taxon>Bacillati</taxon>
        <taxon>Bacillota</taxon>
        <taxon>Tissierellia</taxon>
        <taxon>Tissierellales</taxon>
        <taxon>Tissierellaceae</taxon>
        <taxon>Tissierella</taxon>
    </lineage>
</organism>
<keyword evidence="7" id="KW-0251">Elongation factor</keyword>
<dbReference type="Pfam" id="PF22042">
    <property type="entry name" value="EF-G_D2"/>
    <property type="match status" value="1"/>
</dbReference>
<dbReference type="GO" id="GO:0003746">
    <property type="term" value="F:translation elongation factor activity"/>
    <property type="evidence" value="ECO:0007669"/>
    <property type="project" value="UniProtKB-UniRule"/>
</dbReference>
<dbReference type="Gene3D" id="3.30.70.240">
    <property type="match status" value="1"/>
</dbReference>
<evidence type="ECO:0000256" key="2">
    <source>
        <dbReference type="ARBA" id="ARBA00017872"/>
    </source>
</evidence>
<dbReference type="CDD" id="cd01434">
    <property type="entry name" value="EFG_mtEFG1_IV"/>
    <property type="match status" value="1"/>
</dbReference>
<dbReference type="NCBIfam" id="NF009891">
    <property type="entry name" value="PRK13351.1-1"/>
    <property type="match status" value="1"/>
</dbReference>
<dbReference type="RefSeq" id="WP_075727622.1">
    <property type="nucleotide sequence ID" value="NZ_LTDM01000043.1"/>
</dbReference>
<accession>A0A1U7M4E0</accession>
<dbReference type="SUPFAM" id="SSF54211">
    <property type="entry name" value="Ribosomal protein S5 domain 2-like"/>
    <property type="match status" value="1"/>
</dbReference>
<dbReference type="InterPro" id="IPR035647">
    <property type="entry name" value="EFG_III/V"/>
</dbReference>
<dbReference type="Gene3D" id="3.30.230.10">
    <property type="match status" value="1"/>
</dbReference>
<dbReference type="OrthoDB" id="9804431at2"/>
<evidence type="ECO:0000256" key="5">
    <source>
        <dbReference type="NCBIfam" id="TIGR00484"/>
    </source>
</evidence>
<dbReference type="SMART" id="SM00889">
    <property type="entry name" value="EFG_IV"/>
    <property type="match status" value="1"/>
</dbReference>
<sequence length="688" mass="76814">MKIYQAQDIRNVALVGHSGSGKTTLTEAMLFTAGITKRQGKVEDGNTISDFGKEEIDRGISIGTSLIPVEWNDTKINVLDTPGYFDFVGETYGALRASEGAILVVDASSGIEVGTEKAWKLLEDNKRPRFIFLNKMDKENVDFDKLIDELKEKFGDKVFPFALPIAVGEDEEFTGFVNVRDEIAYEYVGKERKEIPLRENEIEAIKDIRESMMEKVAETDEILMEKFFAGEAFSTEEIAKGVRDSMANGELVPVFLGSAEKGIGIDYLLSVIKRYIFSPMDVETYMGKDKDGELIERKVNTSEPFSAIVFKTIVDPFVGKLSLFQVSSGRLTKDTEVYNENKQTSEKLGGLFILRGKEQIEVNEILAGDIGATSKLHKTQTGDSLCDKNNTTRYRPLKYPKPTLFMAVEPKSKGDEEKIGTSLHRLTEEDPTFSLERNKDTKQLLIGGQGNMQLSVIKDKLKNTFGVDIILSTPKIPYKETIKTSSDVQGKHKKQSGGAGQYGDVHIKFEPCDEEFIFEEEVFGGSVPRNFFPAVERGIRDSLDKGVLAGYPVVNIKATLYDGSYHPVDSNEMAFKIAASMAFKKGIEQAKPILLEPIMKLDVNIPEDYMGDIMGDLNKRRGRVLGMEPQEDGTQLVIGEAPQSEVLEYAIDLRSMTQARGNFSMEFARYEEVPSNIAEKLIETLKNE</sequence>
<gene>
    <name evidence="7" type="primary">fusA_2</name>
    <name evidence="7" type="ORF">TICRE_20030</name>
</gene>
<evidence type="ECO:0000256" key="3">
    <source>
        <dbReference type="ARBA" id="ARBA00022741"/>
    </source>
</evidence>
<dbReference type="InterPro" id="IPR000795">
    <property type="entry name" value="T_Tr_GTP-bd_dom"/>
</dbReference>
<evidence type="ECO:0000259" key="6">
    <source>
        <dbReference type="PROSITE" id="PS51722"/>
    </source>
</evidence>
<dbReference type="InterPro" id="IPR005517">
    <property type="entry name" value="Transl_elong_EFG/EF2_IV"/>
</dbReference>
<dbReference type="SMART" id="SM00838">
    <property type="entry name" value="EFG_C"/>
    <property type="match status" value="1"/>
</dbReference>
<dbReference type="InterPro" id="IPR027417">
    <property type="entry name" value="P-loop_NTPase"/>
</dbReference>
<dbReference type="NCBIfam" id="TIGR00484">
    <property type="entry name" value="EF-G"/>
    <property type="match status" value="1"/>
</dbReference>
<dbReference type="PANTHER" id="PTHR43261:SF6">
    <property type="entry name" value="ELONGATION FACTOR G-LIKE PROTEIN"/>
    <property type="match status" value="1"/>
</dbReference>
<keyword evidence="3" id="KW-0547">Nucleotide-binding</keyword>
<dbReference type="CDD" id="cd16262">
    <property type="entry name" value="EFG_III"/>
    <property type="match status" value="1"/>
</dbReference>
<keyword evidence="8" id="KW-1185">Reference proteome</keyword>
<evidence type="ECO:0000313" key="8">
    <source>
        <dbReference type="Proteomes" id="UP000186112"/>
    </source>
</evidence>
<dbReference type="Gene3D" id="3.40.50.300">
    <property type="entry name" value="P-loop containing nucleotide triphosphate hydrolases"/>
    <property type="match status" value="1"/>
</dbReference>
<comment type="similarity">
    <text evidence="1">Belongs to the TRAFAC class translation factor GTPase superfamily. Classic translation factor GTPase family. EF-G/EF-2 subfamily.</text>
</comment>
<dbReference type="Gene3D" id="3.30.70.870">
    <property type="entry name" value="Elongation Factor G (Translational Gtpase), domain 3"/>
    <property type="match status" value="1"/>
</dbReference>
<dbReference type="FunFam" id="3.30.230.10:FF:000003">
    <property type="entry name" value="Elongation factor G"/>
    <property type="match status" value="1"/>
</dbReference>
<dbReference type="InterPro" id="IPR053905">
    <property type="entry name" value="EF-G-like_DII"/>
</dbReference>
<dbReference type="Pfam" id="PF00679">
    <property type="entry name" value="EFG_C"/>
    <property type="match status" value="1"/>
</dbReference>
<keyword evidence="7" id="KW-0648">Protein biosynthesis</keyword>
<dbReference type="InterPro" id="IPR041095">
    <property type="entry name" value="EFG_II"/>
</dbReference>
<dbReference type="CDD" id="cd03713">
    <property type="entry name" value="EFG_mtEFG_C"/>
    <property type="match status" value="1"/>
</dbReference>
<dbReference type="NCBIfam" id="NF009381">
    <property type="entry name" value="PRK12740.1-5"/>
    <property type="match status" value="1"/>
</dbReference>
<dbReference type="NCBIfam" id="NF009379">
    <property type="entry name" value="PRK12740.1-3"/>
    <property type="match status" value="1"/>
</dbReference>
<dbReference type="SUPFAM" id="SSF50447">
    <property type="entry name" value="Translation proteins"/>
    <property type="match status" value="1"/>
</dbReference>
<dbReference type="PRINTS" id="PR00315">
    <property type="entry name" value="ELONGATNFCT"/>
</dbReference>
<dbReference type="EMBL" id="LTDM01000043">
    <property type="protein sequence ID" value="OLS02184.1"/>
    <property type="molecule type" value="Genomic_DNA"/>
</dbReference>
<dbReference type="InterPro" id="IPR004540">
    <property type="entry name" value="Transl_elong_EFG/EF2"/>
</dbReference>
<feature type="domain" description="Tr-type G" evidence="6">
    <location>
        <begin position="7"/>
        <end position="280"/>
    </location>
</feature>
<dbReference type="InterPro" id="IPR047872">
    <property type="entry name" value="EFG_IV"/>
</dbReference>
<dbReference type="Gene3D" id="2.40.30.10">
    <property type="entry name" value="Translation factors"/>
    <property type="match status" value="1"/>
</dbReference>
<dbReference type="CDD" id="cd04088">
    <property type="entry name" value="EFG_mtEFG_II"/>
    <property type="match status" value="1"/>
</dbReference>